<evidence type="ECO:0000313" key="3">
    <source>
        <dbReference type="Proteomes" id="UP000241394"/>
    </source>
</evidence>
<dbReference type="InParanoid" id="A0A2R6S1Q1"/>
<gene>
    <name evidence="2" type="ORF">CEY00_Acc00752</name>
</gene>
<dbReference type="GO" id="GO:0003723">
    <property type="term" value="F:RNA binding"/>
    <property type="evidence" value="ECO:0007669"/>
    <property type="project" value="TreeGrafter"/>
</dbReference>
<accession>A0A2R6S1Q1</accession>
<dbReference type="STRING" id="1590841.A0A2R6S1Q1"/>
<organism evidence="2 3">
    <name type="scientific">Actinidia chinensis var. chinensis</name>
    <name type="common">Chinese soft-hair kiwi</name>
    <dbReference type="NCBI Taxonomy" id="1590841"/>
    <lineage>
        <taxon>Eukaryota</taxon>
        <taxon>Viridiplantae</taxon>
        <taxon>Streptophyta</taxon>
        <taxon>Embryophyta</taxon>
        <taxon>Tracheophyta</taxon>
        <taxon>Spermatophyta</taxon>
        <taxon>Magnoliopsida</taxon>
        <taxon>eudicotyledons</taxon>
        <taxon>Gunneridae</taxon>
        <taxon>Pentapetalae</taxon>
        <taxon>asterids</taxon>
        <taxon>Ericales</taxon>
        <taxon>Actinidiaceae</taxon>
        <taxon>Actinidia</taxon>
    </lineage>
</organism>
<dbReference type="PANTHER" id="PTHR21551">
    <property type="entry name" value="TOPOISOMERASE II-ASSOCIATED PROTEIN PAT1"/>
    <property type="match status" value="1"/>
</dbReference>
<evidence type="ECO:0000313" key="2">
    <source>
        <dbReference type="EMBL" id="PSS36207.1"/>
    </source>
</evidence>
<feature type="region of interest" description="Disordered" evidence="1">
    <location>
        <begin position="206"/>
        <end position="238"/>
    </location>
</feature>
<feature type="region of interest" description="Disordered" evidence="1">
    <location>
        <begin position="77"/>
        <end position="101"/>
    </location>
</feature>
<dbReference type="GO" id="GO:0000932">
    <property type="term" value="C:P-body"/>
    <property type="evidence" value="ECO:0007669"/>
    <property type="project" value="TreeGrafter"/>
</dbReference>
<name>A0A2R6S1Q1_ACTCC</name>
<proteinExistence type="predicted"/>
<dbReference type="Gramene" id="PSS36207">
    <property type="protein sequence ID" value="PSS36207"/>
    <property type="gene ID" value="CEY00_Acc00752"/>
</dbReference>
<dbReference type="InterPro" id="IPR039900">
    <property type="entry name" value="Pat1-like"/>
</dbReference>
<feature type="region of interest" description="Disordered" evidence="1">
    <location>
        <begin position="146"/>
        <end position="176"/>
    </location>
</feature>
<reference evidence="3" key="2">
    <citation type="journal article" date="2018" name="BMC Genomics">
        <title>A manually annotated Actinidia chinensis var. chinensis (kiwifruit) genome highlights the challenges associated with draft genomes and gene prediction in plants.</title>
        <authorList>
            <person name="Pilkington S.M."/>
            <person name="Crowhurst R."/>
            <person name="Hilario E."/>
            <person name="Nardozza S."/>
            <person name="Fraser L."/>
            <person name="Peng Y."/>
            <person name="Gunaseelan K."/>
            <person name="Simpson R."/>
            <person name="Tahir J."/>
            <person name="Deroles S.C."/>
            <person name="Templeton K."/>
            <person name="Luo Z."/>
            <person name="Davy M."/>
            <person name="Cheng C."/>
            <person name="McNeilage M."/>
            <person name="Scaglione D."/>
            <person name="Liu Y."/>
            <person name="Zhang Q."/>
            <person name="Datson P."/>
            <person name="De Silva N."/>
            <person name="Gardiner S.E."/>
            <person name="Bassett H."/>
            <person name="Chagne D."/>
            <person name="McCallum J."/>
            <person name="Dzierzon H."/>
            <person name="Deng C."/>
            <person name="Wang Y.Y."/>
            <person name="Barron L."/>
            <person name="Manako K."/>
            <person name="Bowen J."/>
            <person name="Foster T.M."/>
            <person name="Erridge Z.A."/>
            <person name="Tiffin H."/>
            <person name="Waite C.N."/>
            <person name="Davies K.M."/>
            <person name="Grierson E.P."/>
            <person name="Laing W.A."/>
            <person name="Kirk R."/>
            <person name="Chen X."/>
            <person name="Wood M."/>
            <person name="Montefiori M."/>
            <person name="Brummell D.A."/>
            <person name="Schwinn K.E."/>
            <person name="Catanach A."/>
            <person name="Fullerton C."/>
            <person name="Li D."/>
            <person name="Meiyalaghan S."/>
            <person name="Nieuwenhuizen N."/>
            <person name="Read N."/>
            <person name="Prakash R."/>
            <person name="Hunter D."/>
            <person name="Zhang H."/>
            <person name="McKenzie M."/>
            <person name="Knabel M."/>
            <person name="Harris A."/>
            <person name="Allan A.C."/>
            <person name="Gleave A."/>
            <person name="Chen A."/>
            <person name="Janssen B.J."/>
            <person name="Plunkett B."/>
            <person name="Ampomah-Dwamena C."/>
            <person name="Voogd C."/>
            <person name="Leif D."/>
            <person name="Lafferty D."/>
            <person name="Souleyre E.J.F."/>
            <person name="Varkonyi-Gasic E."/>
            <person name="Gambi F."/>
            <person name="Hanley J."/>
            <person name="Yao J.L."/>
            <person name="Cheung J."/>
            <person name="David K.M."/>
            <person name="Warren B."/>
            <person name="Marsh K."/>
            <person name="Snowden K.C."/>
            <person name="Lin-Wang K."/>
            <person name="Brian L."/>
            <person name="Martinez-Sanchez M."/>
            <person name="Wang M."/>
            <person name="Ileperuma N."/>
            <person name="Macnee N."/>
            <person name="Campin R."/>
            <person name="McAtee P."/>
            <person name="Drummond R.S.M."/>
            <person name="Espley R.V."/>
            <person name="Ireland H.S."/>
            <person name="Wu R."/>
            <person name="Atkinson R.G."/>
            <person name="Karunairetnam S."/>
            <person name="Bulley S."/>
            <person name="Chunkath S."/>
            <person name="Hanley Z."/>
            <person name="Storey R."/>
            <person name="Thrimawithana A.H."/>
            <person name="Thomson S."/>
            <person name="David C."/>
            <person name="Testolin R."/>
            <person name="Huang H."/>
            <person name="Hellens R.P."/>
            <person name="Schaffer R.J."/>
        </authorList>
    </citation>
    <scope>NUCLEOTIDE SEQUENCE [LARGE SCALE GENOMIC DNA]</scope>
    <source>
        <strain evidence="3">cv. Red5</strain>
    </source>
</reference>
<dbReference type="GO" id="GO:0000290">
    <property type="term" value="P:deadenylation-dependent decapping of nuclear-transcribed mRNA"/>
    <property type="evidence" value="ECO:0007669"/>
    <property type="project" value="InterPro"/>
</dbReference>
<feature type="region of interest" description="Disordered" evidence="1">
    <location>
        <begin position="369"/>
        <end position="405"/>
    </location>
</feature>
<dbReference type="OMA" id="NTESHGF"/>
<dbReference type="Proteomes" id="UP000241394">
    <property type="component" value="Chromosome LG1"/>
</dbReference>
<reference evidence="2 3" key="1">
    <citation type="submission" date="2017-07" db="EMBL/GenBank/DDBJ databases">
        <title>An improved, manually edited Actinidia chinensis var. chinensis (kiwifruit) genome highlights the challenges associated with draft genomes and gene prediction in plants.</title>
        <authorList>
            <person name="Pilkington S."/>
            <person name="Crowhurst R."/>
            <person name="Hilario E."/>
            <person name="Nardozza S."/>
            <person name="Fraser L."/>
            <person name="Peng Y."/>
            <person name="Gunaseelan K."/>
            <person name="Simpson R."/>
            <person name="Tahir J."/>
            <person name="Deroles S."/>
            <person name="Templeton K."/>
            <person name="Luo Z."/>
            <person name="Davy M."/>
            <person name="Cheng C."/>
            <person name="Mcneilage M."/>
            <person name="Scaglione D."/>
            <person name="Liu Y."/>
            <person name="Zhang Q."/>
            <person name="Datson P."/>
            <person name="De Silva N."/>
            <person name="Gardiner S."/>
            <person name="Bassett H."/>
            <person name="Chagne D."/>
            <person name="Mccallum J."/>
            <person name="Dzierzon H."/>
            <person name="Deng C."/>
            <person name="Wang Y.-Y."/>
            <person name="Barron N."/>
            <person name="Manako K."/>
            <person name="Bowen J."/>
            <person name="Foster T."/>
            <person name="Erridge Z."/>
            <person name="Tiffin H."/>
            <person name="Waite C."/>
            <person name="Davies K."/>
            <person name="Grierson E."/>
            <person name="Laing W."/>
            <person name="Kirk R."/>
            <person name="Chen X."/>
            <person name="Wood M."/>
            <person name="Montefiori M."/>
            <person name="Brummell D."/>
            <person name="Schwinn K."/>
            <person name="Catanach A."/>
            <person name="Fullerton C."/>
            <person name="Li D."/>
            <person name="Meiyalaghan S."/>
            <person name="Nieuwenhuizen N."/>
            <person name="Read N."/>
            <person name="Prakash R."/>
            <person name="Hunter D."/>
            <person name="Zhang H."/>
            <person name="Mckenzie M."/>
            <person name="Knabel M."/>
            <person name="Harris A."/>
            <person name="Allan A."/>
            <person name="Chen A."/>
            <person name="Janssen B."/>
            <person name="Plunkett B."/>
            <person name="Dwamena C."/>
            <person name="Voogd C."/>
            <person name="Leif D."/>
            <person name="Lafferty D."/>
            <person name="Souleyre E."/>
            <person name="Varkonyi-Gasic E."/>
            <person name="Gambi F."/>
            <person name="Hanley J."/>
            <person name="Yao J.-L."/>
            <person name="Cheung J."/>
            <person name="David K."/>
            <person name="Warren B."/>
            <person name="Marsh K."/>
            <person name="Snowden K."/>
            <person name="Lin-Wang K."/>
            <person name="Brian L."/>
            <person name="Martinez-Sanchez M."/>
            <person name="Wang M."/>
            <person name="Ileperuma N."/>
            <person name="Macnee N."/>
            <person name="Campin R."/>
            <person name="Mcatee P."/>
            <person name="Drummond R."/>
            <person name="Espley R."/>
            <person name="Ireland H."/>
            <person name="Wu R."/>
            <person name="Atkinson R."/>
            <person name="Karunairetnam S."/>
            <person name="Bulley S."/>
            <person name="Chunkath S."/>
            <person name="Hanley Z."/>
            <person name="Storey R."/>
            <person name="Thrimawithana A."/>
            <person name="Thomson S."/>
            <person name="David C."/>
            <person name="Testolin R."/>
        </authorList>
    </citation>
    <scope>NUCLEOTIDE SEQUENCE [LARGE SCALE GENOMIC DNA]</scope>
    <source>
        <strain evidence="3">cv. Red5</strain>
        <tissue evidence="2">Young leaf</tissue>
    </source>
</reference>
<dbReference type="EMBL" id="NKQK01000001">
    <property type="protein sequence ID" value="PSS36207.1"/>
    <property type="molecule type" value="Genomic_DNA"/>
</dbReference>
<evidence type="ECO:0000256" key="1">
    <source>
        <dbReference type="SAM" id="MobiDB-lite"/>
    </source>
</evidence>
<feature type="compositionally biased region" description="Low complexity" evidence="1">
    <location>
        <begin position="84"/>
        <end position="101"/>
    </location>
</feature>
<keyword evidence="3" id="KW-1185">Reference proteome</keyword>
<protein>
    <submittedName>
        <fullName evidence="2">Nuclear factor erythroid 2-related factor 1 like</fullName>
    </submittedName>
</protein>
<dbReference type="GO" id="GO:0033962">
    <property type="term" value="P:P-body assembly"/>
    <property type="evidence" value="ECO:0007669"/>
    <property type="project" value="TreeGrafter"/>
</dbReference>
<dbReference type="AlphaFoldDB" id="A0A2R6S1Q1"/>
<feature type="compositionally biased region" description="Polar residues" evidence="1">
    <location>
        <begin position="383"/>
        <end position="405"/>
    </location>
</feature>
<sequence length="498" mass="55999">MFPSLENALFDASQYAYFGQKAMDEVELGGLEDEEDGSPAVGYGDDEYHLFDKEEGTGSLSDIDDLTTTFSKLSKVVTGPRHPGVIGDRGSGSISRESSSVAEWAQEGDFPDWLDQHVIDTENKRWSSMPHSSSEHLADTKPLYRASSSPLQHQEQQHFSRESFEEGKKWSSQPHTTLHLAETKPLYRTSSYPLQQQQQHFSSEPILVPKSSFTSFPPPGGGSQQASPHNHSHRLNIPSLTSGYRLPFSAPNSPLSRSTLHSAGLHPGLHYGGDLSQLNPSGSSINNRTQNRWPNHAAMFPGDQSNVFNATLQPQFPHQKGGLSPHLIPTQQQQKMHLPLEPSLAYLSAMQSQMFNAMPSLPSHFSKYGSFDARDHRHKSSQRGRLNTRFSQQGSHASNQKTENNCPQFRSKYMTAEDIENILRMQHTSTHGNDPYVYDYYHQARLAKKAAESGSEHRFCPVHPKELPSRSRNNSEEAALRFWSANYARHRIYCSWRV</sequence>
<dbReference type="OrthoDB" id="74835at2759"/>
<dbReference type="PANTHER" id="PTHR21551:SF24">
    <property type="entry name" value="PROTEIN PAT1 HOMOLOG 2"/>
    <property type="match status" value="1"/>
</dbReference>
<comment type="caution">
    <text evidence="2">The sequence shown here is derived from an EMBL/GenBank/DDBJ whole genome shotgun (WGS) entry which is preliminary data.</text>
</comment>
<feature type="compositionally biased region" description="Basic and acidic residues" evidence="1">
    <location>
        <begin position="155"/>
        <end position="169"/>
    </location>
</feature>